<reference evidence="1 3" key="2">
    <citation type="submission" date="2017-10" db="EMBL/GenBank/DDBJ databases">
        <title>Extensive intraspecific genome diversity in a model arbuscular mycorrhizal fungus.</title>
        <authorList>
            <person name="Chen E.C.H."/>
            <person name="Morin E."/>
            <person name="Baudet D."/>
            <person name="Noel J."/>
            <person name="Ndikumana S."/>
            <person name="Charron P."/>
            <person name="St-Onge C."/>
            <person name="Giorgi J."/>
            <person name="Grigoriev I.V."/>
            <person name="Roux C."/>
            <person name="Martin F.M."/>
            <person name="Corradi N."/>
        </authorList>
    </citation>
    <scope>NUCLEOTIDE SEQUENCE [LARGE SCALE GENOMIC DNA]</scope>
    <source>
        <strain evidence="1 3">C2</strain>
    </source>
</reference>
<dbReference type="VEuPathDB" id="FungiDB:RhiirA1_541829"/>
<accession>A0A2N1MN91</accession>
<dbReference type="Gene3D" id="3.40.1800.10">
    <property type="entry name" value="His-Me finger endonucleases"/>
    <property type="match status" value="1"/>
</dbReference>
<evidence type="ECO:0000313" key="3">
    <source>
        <dbReference type="Proteomes" id="UP000233469"/>
    </source>
</evidence>
<dbReference type="InterPro" id="IPR038563">
    <property type="entry name" value="Endonuclease_7_sf"/>
</dbReference>
<dbReference type="InterPro" id="IPR043502">
    <property type="entry name" value="DNA/RNA_pol_sf"/>
</dbReference>
<dbReference type="AlphaFoldDB" id="A0A2N1MN91"/>
<dbReference type="Pfam" id="PF02945">
    <property type="entry name" value="Endonuclease_7"/>
    <property type="match status" value="1"/>
</dbReference>
<evidence type="ECO:0000313" key="1">
    <source>
        <dbReference type="EMBL" id="PKK63101.1"/>
    </source>
</evidence>
<dbReference type="PANTHER" id="PTHR31511">
    <property type="entry name" value="PROTEIN CBG23764"/>
    <property type="match status" value="1"/>
</dbReference>
<proteinExistence type="predicted"/>
<dbReference type="EMBL" id="LLXL01001011">
    <property type="protein sequence ID" value="PKK67047.1"/>
    <property type="molecule type" value="Genomic_DNA"/>
</dbReference>
<name>A0A2N1MN91_9GLOM</name>
<dbReference type="PANTHER" id="PTHR31511:SF12">
    <property type="entry name" value="RHO TERMINATION FACTOR N-TERMINAL DOMAIN-CONTAINING PROTEIN"/>
    <property type="match status" value="1"/>
</dbReference>
<dbReference type="SUPFAM" id="SSF56672">
    <property type="entry name" value="DNA/RNA polymerases"/>
    <property type="match status" value="1"/>
</dbReference>
<dbReference type="InterPro" id="IPR004211">
    <property type="entry name" value="Endonuclease_7"/>
</dbReference>
<sequence>MDNTPQKVTLPKADGIENFERFKHYERMMYAPCVIKADFESNHKETDEKYGGSMRKIGEQRANSFSYTIYWIDTGEIWGPYIYRGPNATEEFVKRMDKEIKRINKIFDNPIPANKSNKEDLRKFNNAKECHLCKKSLGHDKVWDHCHITGKYRGAAHKDCNLKLQIKPWRTPIPVVIHNFRGYDSHLICESVSQSAFSHRISVIAETFERYKTMRVGQIKYIDSYQFMKCGLDTLAENIGAYYTKEGVPMEKIGLLLRKGVYPYKYINSYERFKETSLPPIEEFYSDLKGGITQKNYGHAQKVWKEFGCKNLGEYHDLYLKTDVLLLADVWTAFRETSMKYYELDPSHYVSAPSLTWDAMLKYTGVKIELFTDMEMHDFAEKAKRGGITMACKRYFKANNPKCKKFDMHRPKTWLSYVDANDLYGWAMRQYLPIGNYKWEYSDKFLKDPENKQEDIKYYTKETEGCLPRILCAN</sequence>
<dbReference type="VEuPathDB" id="FungiDB:FUN_004685"/>
<dbReference type="InterPro" id="IPR044925">
    <property type="entry name" value="His-Me_finger_sf"/>
</dbReference>
<dbReference type="SUPFAM" id="SSF54060">
    <property type="entry name" value="His-Me finger endonucleases"/>
    <property type="match status" value="1"/>
</dbReference>
<dbReference type="EMBL" id="LLXL01001729">
    <property type="protein sequence ID" value="PKK63101.1"/>
    <property type="molecule type" value="Genomic_DNA"/>
</dbReference>
<comment type="caution">
    <text evidence="1">The sequence shown here is derived from an EMBL/GenBank/DDBJ whole genome shotgun (WGS) entry which is preliminary data.</text>
</comment>
<reference evidence="1 3" key="1">
    <citation type="submission" date="2016-04" db="EMBL/GenBank/DDBJ databases">
        <title>Genome analyses suggest a sexual origin of heterokaryosis in a supposedly ancient asexual fungus.</title>
        <authorList>
            <person name="Ropars J."/>
            <person name="Sedzielewska K."/>
            <person name="Noel J."/>
            <person name="Charron P."/>
            <person name="Farinelli L."/>
            <person name="Marton T."/>
            <person name="Kruger M."/>
            <person name="Pelin A."/>
            <person name="Brachmann A."/>
            <person name="Corradi N."/>
        </authorList>
    </citation>
    <scope>NUCLEOTIDE SEQUENCE [LARGE SCALE GENOMIC DNA]</scope>
    <source>
        <strain evidence="1 3">C2</strain>
    </source>
</reference>
<dbReference type="SUPFAM" id="SSF53098">
    <property type="entry name" value="Ribonuclease H-like"/>
    <property type="match status" value="1"/>
</dbReference>
<organism evidence="1 3">
    <name type="scientific">Rhizophagus irregularis</name>
    <dbReference type="NCBI Taxonomy" id="588596"/>
    <lineage>
        <taxon>Eukaryota</taxon>
        <taxon>Fungi</taxon>
        <taxon>Fungi incertae sedis</taxon>
        <taxon>Mucoromycota</taxon>
        <taxon>Glomeromycotina</taxon>
        <taxon>Glomeromycetes</taxon>
        <taxon>Glomerales</taxon>
        <taxon>Glomeraceae</taxon>
        <taxon>Rhizophagus</taxon>
    </lineage>
</organism>
<evidence type="ECO:0000313" key="2">
    <source>
        <dbReference type="EMBL" id="PKK67047.1"/>
    </source>
</evidence>
<dbReference type="InterPro" id="IPR012337">
    <property type="entry name" value="RNaseH-like_sf"/>
</dbReference>
<protein>
    <submittedName>
        <fullName evidence="1">Uncharacterized protein</fullName>
    </submittedName>
</protein>
<gene>
    <name evidence="2" type="ORF">RhiirC2_784010</name>
    <name evidence="1" type="ORF">RhiirC2_789379</name>
</gene>
<dbReference type="Proteomes" id="UP000233469">
    <property type="component" value="Unassembled WGS sequence"/>
</dbReference>
<dbReference type="VEuPathDB" id="FungiDB:RhiirA1_473163"/>